<reference evidence="3" key="1">
    <citation type="submission" date="2023-01" db="EMBL/GenBank/DDBJ databases">
        <title>Genome analysis of 13 Lactobacillus isolated from gut of wild boar.</title>
        <authorList>
            <person name="Papp P."/>
            <person name="Libisch B."/>
            <person name="Nagy T."/>
            <person name="Olasz F."/>
        </authorList>
    </citation>
    <scope>NUCLEOTIDE SEQUENCE</scope>
    <source>
        <strain evidence="3">F146</strain>
    </source>
</reference>
<dbReference type="EMBL" id="JAQONE010000009">
    <property type="protein sequence ID" value="MDC2829190.1"/>
    <property type="molecule type" value="Genomic_DNA"/>
</dbReference>
<dbReference type="NCBIfam" id="NF041922">
    <property type="entry name" value="DLP_LeoA_gen"/>
    <property type="match status" value="1"/>
</dbReference>
<accession>A0AAJ1HT48</accession>
<feature type="domain" description="Dynamin-like helical" evidence="2">
    <location>
        <begin position="213"/>
        <end position="524"/>
    </location>
</feature>
<dbReference type="Gene3D" id="3.40.50.300">
    <property type="entry name" value="P-loop containing nucleotide triphosphate hydrolases"/>
    <property type="match status" value="1"/>
</dbReference>
<dbReference type="Pfam" id="PF00350">
    <property type="entry name" value="Dynamin_N"/>
    <property type="match status" value="1"/>
</dbReference>
<evidence type="ECO:0000259" key="1">
    <source>
        <dbReference type="Pfam" id="PF00350"/>
    </source>
</evidence>
<dbReference type="InterPro" id="IPR045063">
    <property type="entry name" value="Dynamin_N"/>
</dbReference>
<gene>
    <name evidence="3" type="ORF">PO250_02445</name>
</gene>
<organism evidence="3 4">
    <name type="scientific">Limosilactobacillus mucosae</name>
    <name type="common">Lactobacillus mucosae</name>
    <dbReference type="NCBI Taxonomy" id="97478"/>
    <lineage>
        <taxon>Bacteria</taxon>
        <taxon>Bacillati</taxon>
        <taxon>Bacillota</taxon>
        <taxon>Bacilli</taxon>
        <taxon>Lactobacillales</taxon>
        <taxon>Lactobacillaceae</taxon>
        <taxon>Limosilactobacillus</taxon>
    </lineage>
</organism>
<name>A0AAJ1HT48_LIMMU</name>
<feature type="domain" description="Dynamin N-terminal" evidence="1">
    <location>
        <begin position="100"/>
        <end position="176"/>
    </location>
</feature>
<comment type="caution">
    <text evidence="3">The sequence shown here is derived from an EMBL/GenBank/DDBJ whole genome shotgun (WGS) entry which is preliminary data.</text>
</comment>
<dbReference type="Pfam" id="PF18709">
    <property type="entry name" value="DLP_helical"/>
    <property type="match status" value="1"/>
</dbReference>
<proteinExistence type="predicted"/>
<dbReference type="SUPFAM" id="SSF52540">
    <property type="entry name" value="P-loop containing nucleoside triphosphate hydrolases"/>
    <property type="match status" value="1"/>
</dbReference>
<dbReference type="AlphaFoldDB" id="A0AAJ1HT48"/>
<dbReference type="RefSeq" id="WP_272208447.1">
    <property type="nucleotide sequence ID" value="NZ_JAQOMV010000008.1"/>
</dbReference>
<evidence type="ECO:0000259" key="2">
    <source>
        <dbReference type="Pfam" id="PF18709"/>
    </source>
</evidence>
<evidence type="ECO:0000313" key="4">
    <source>
        <dbReference type="Proteomes" id="UP001220670"/>
    </source>
</evidence>
<dbReference type="Proteomes" id="UP001220670">
    <property type="component" value="Unassembled WGS sequence"/>
</dbReference>
<dbReference type="InterPro" id="IPR040576">
    <property type="entry name" value="DLP_helical"/>
</dbReference>
<evidence type="ECO:0000313" key="3">
    <source>
        <dbReference type="EMBL" id="MDC2829190.1"/>
    </source>
</evidence>
<protein>
    <submittedName>
        <fullName evidence="3">Dynamin family protein</fullName>
    </submittedName>
</protein>
<sequence length="551" mass="63183">METVQKFEEQKALIINLLSDLKNFLDDGKKYPLSIDEGTIDKVDQSLKEFESKNQKLKVALVGGFSEGKTSIVAGWLGRLDPDSMKISLAESSDQVEFYQTDDDIELVDTPGLFGSGSTADDEKYKEITEKYVSSAQLIIYVMNPNNPIKESHKEELIWLFKDLNLLSRTIFVLGKFDSAVDLEDEEEYEEIRVIKERSINERLHDLGILHGDEYINVVAVSGNPDGEGLNYWMSHLDEYKTLSHIDKLREATTKKIAHLGSYEKIMLENQKSVIQDVLVDKSSEIQDYLESQEKIIQRFDNAQEQSEMSLKESYRDIKNSQINLLNYFNSLRSSVVADIRGASIEDFQSIYDSSIGTDGKVLESNIENQLLQQTDRVSKQIDSQISVYIGEKNDIQEIAEFIAKRGFNLLSNVKFNNNFILKARDVIAPSFKFKPWGAVKLANGINTALPVISMVLEGVQDYKEIKKEEEFKEARNDVANSVEEIINTYDEIVRDTDKFIDKCFPKYREFEKQAKSDQEQLLSIKNEFDEFNAWEQRGQALKKRFDVITK</sequence>
<dbReference type="InterPro" id="IPR027417">
    <property type="entry name" value="P-loop_NTPase"/>
</dbReference>
<dbReference type="InterPro" id="IPR049678">
    <property type="entry name" value="LeoA-like"/>
</dbReference>